<evidence type="ECO:0000313" key="3">
    <source>
        <dbReference type="Proteomes" id="UP000308365"/>
    </source>
</evidence>
<evidence type="ECO:0000256" key="1">
    <source>
        <dbReference type="SAM" id="MobiDB-lite"/>
    </source>
</evidence>
<accession>A0A4U1EBX7</accession>
<dbReference type="Proteomes" id="UP000308365">
    <property type="component" value="Unassembled WGS sequence"/>
</dbReference>
<feature type="compositionally biased region" description="Basic and acidic residues" evidence="1">
    <location>
        <begin position="9"/>
        <end position="41"/>
    </location>
</feature>
<evidence type="ECO:0000313" key="2">
    <source>
        <dbReference type="EMBL" id="TKC33592.1"/>
    </source>
</evidence>
<dbReference type="EMBL" id="RWIC01002654">
    <property type="protein sequence ID" value="TKC33592.1"/>
    <property type="molecule type" value="Genomic_DNA"/>
</dbReference>
<comment type="caution">
    <text evidence="2">The sequence shown here is derived from an EMBL/GenBank/DDBJ whole genome shotgun (WGS) entry which is preliminary data.</text>
</comment>
<protein>
    <submittedName>
        <fullName evidence="2">Uncharacterized protein</fullName>
    </submittedName>
</protein>
<feature type="non-terminal residue" evidence="2">
    <location>
        <position position="1"/>
    </location>
</feature>
<dbReference type="AlphaFoldDB" id="A0A4U1EBX7"/>
<name>A0A4U1EBX7_MONMO</name>
<sequence>GKCHSLDTNQRHYESDSKKSEEISLRDDAEHSNTTEIHTVEQEGAEGVEDMPEVEAEEEVFPQICDIAEDDIAKALRVQNLLQSDFAFKPGIILLRCNVANSIYRIQMML</sequence>
<gene>
    <name evidence="2" type="ORF">EI555_016170</name>
</gene>
<reference evidence="3" key="1">
    <citation type="journal article" date="2019" name="IScience">
        <title>Narwhal Genome Reveals Long-Term Low Genetic Diversity despite Current Large Abundance Size.</title>
        <authorList>
            <person name="Westbury M.V."/>
            <person name="Petersen B."/>
            <person name="Garde E."/>
            <person name="Heide-Jorgensen M.P."/>
            <person name="Lorenzen E.D."/>
        </authorList>
    </citation>
    <scope>NUCLEOTIDE SEQUENCE [LARGE SCALE GENOMIC DNA]</scope>
</reference>
<feature type="compositionally biased region" description="Acidic residues" evidence="1">
    <location>
        <begin position="43"/>
        <end position="53"/>
    </location>
</feature>
<feature type="region of interest" description="Disordered" evidence="1">
    <location>
        <begin position="1"/>
        <end position="53"/>
    </location>
</feature>
<organism evidence="2 3">
    <name type="scientific">Monodon monoceros</name>
    <name type="common">Narwhal</name>
    <name type="synonym">Ceratodon monodon</name>
    <dbReference type="NCBI Taxonomy" id="40151"/>
    <lineage>
        <taxon>Eukaryota</taxon>
        <taxon>Metazoa</taxon>
        <taxon>Chordata</taxon>
        <taxon>Craniata</taxon>
        <taxon>Vertebrata</taxon>
        <taxon>Euteleostomi</taxon>
        <taxon>Mammalia</taxon>
        <taxon>Eutheria</taxon>
        <taxon>Laurasiatheria</taxon>
        <taxon>Artiodactyla</taxon>
        <taxon>Whippomorpha</taxon>
        <taxon>Cetacea</taxon>
        <taxon>Odontoceti</taxon>
        <taxon>Monodontidae</taxon>
        <taxon>Monodon</taxon>
    </lineage>
</organism>
<proteinExistence type="predicted"/>